<name>A0A1S2DU86_AGRVI</name>
<organism evidence="2 3">
    <name type="scientific">Agrobacterium vitis</name>
    <name type="common">Rhizobium vitis</name>
    <dbReference type="NCBI Taxonomy" id="373"/>
    <lineage>
        <taxon>Bacteria</taxon>
        <taxon>Pseudomonadati</taxon>
        <taxon>Pseudomonadota</taxon>
        <taxon>Alphaproteobacteria</taxon>
        <taxon>Hyphomicrobiales</taxon>
        <taxon>Rhizobiaceae</taxon>
        <taxon>Rhizobium/Agrobacterium group</taxon>
        <taxon>Agrobacterium</taxon>
    </lineage>
</organism>
<sequence length="183" mass="19941">MPIAVLDADVLFPMMLRDTLLRVAAADCYRAHWSSRILDEVTRNLISDYGMEPARAGVLRTVMEEAFPDANVEGWEPLEPAMRNHPKDRHVAAAAAAIGAGIIVTSNIRDFRDLPPGIMAMTPDDFLVSLLSKGADRLLEALVAQAAGYRRPTLSVVELMERLSGIAPEFAAKTLSILSTKAK</sequence>
<evidence type="ECO:0000313" key="2">
    <source>
        <dbReference type="EMBL" id="MVA59515.1"/>
    </source>
</evidence>
<dbReference type="Pfam" id="PF26343">
    <property type="entry name" value="VapC50_C"/>
    <property type="match status" value="1"/>
</dbReference>
<dbReference type="RefSeq" id="WP_070150016.1">
    <property type="nucleotide sequence ID" value="NZ_CP146245.1"/>
</dbReference>
<dbReference type="InterPro" id="IPR029060">
    <property type="entry name" value="PIN-like_dom_sf"/>
</dbReference>
<dbReference type="AlphaFoldDB" id="A0A1S2DU86"/>
<gene>
    <name evidence="2" type="ORF">GOZ88_25845</name>
</gene>
<dbReference type="Proteomes" id="UP000440716">
    <property type="component" value="Unassembled WGS sequence"/>
</dbReference>
<proteinExistence type="predicted"/>
<dbReference type="OrthoDB" id="211933at2"/>
<dbReference type="SUPFAM" id="SSF88723">
    <property type="entry name" value="PIN domain-like"/>
    <property type="match status" value="1"/>
</dbReference>
<evidence type="ECO:0000259" key="1">
    <source>
        <dbReference type="Pfam" id="PF26343"/>
    </source>
</evidence>
<feature type="domain" description="VapC50 C-terminal" evidence="1">
    <location>
        <begin position="123"/>
        <end position="173"/>
    </location>
</feature>
<reference evidence="2 3" key="1">
    <citation type="submission" date="2019-12" db="EMBL/GenBank/DDBJ databases">
        <title>Whole-genome sequencing of Allorhizobium vitis.</title>
        <authorList>
            <person name="Gan H.M."/>
            <person name="Szegedi E."/>
            <person name="Burr T."/>
            <person name="Savka M.A."/>
        </authorList>
    </citation>
    <scope>NUCLEOTIDE SEQUENCE [LARGE SCALE GENOMIC DNA]</scope>
    <source>
        <strain evidence="2 3">CG415</strain>
    </source>
</reference>
<dbReference type="InterPro" id="IPR058652">
    <property type="entry name" value="VapC50_C"/>
</dbReference>
<evidence type="ECO:0000313" key="3">
    <source>
        <dbReference type="Proteomes" id="UP000440716"/>
    </source>
</evidence>
<comment type="caution">
    <text evidence="2">The sequence shown here is derived from an EMBL/GenBank/DDBJ whole genome shotgun (WGS) entry which is preliminary data.</text>
</comment>
<accession>A0A1S2DU86</accession>
<protein>
    <submittedName>
        <fullName evidence="2">PIN domain-containing protein</fullName>
    </submittedName>
</protein>
<dbReference type="EMBL" id="WPHU01000023">
    <property type="protein sequence ID" value="MVA59515.1"/>
    <property type="molecule type" value="Genomic_DNA"/>
</dbReference>